<dbReference type="OrthoDB" id="127319at2759"/>
<feature type="region of interest" description="Disordered" evidence="1">
    <location>
        <begin position="27"/>
        <end position="50"/>
    </location>
</feature>
<feature type="non-terminal residue" evidence="2">
    <location>
        <position position="465"/>
    </location>
</feature>
<dbReference type="AlphaFoldDB" id="A0A2R6XKU6"/>
<name>A0A2R6XKU6_MARPO</name>
<evidence type="ECO:0000256" key="1">
    <source>
        <dbReference type="SAM" id="MobiDB-lite"/>
    </source>
</evidence>
<keyword evidence="3" id="KW-1185">Reference proteome</keyword>
<reference evidence="3" key="1">
    <citation type="journal article" date="2017" name="Cell">
        <title>Insights into land plant evolution garnered from the Marchantia polymorpha genome.</title>
        <authorList>
            <person name="Bowman J.L."/>
            <person name="Kohchi T."/>
            <person name="Yamato K.T."/>
            <person name="Jenkins J."/>
            <person name="Shu S."/>
            <person name="Ishizaki K."/>
            <person name="Yamaoka S."/>
            <person name="Nishihama R."/>
            <person name="Nakamura Y."/>
            <person name="Berger F."/>
            <person name="Adam C."/>
            <person name="Aki S.S."/>
            <person name="Althoff F."/>
            <person name="Araki T."/>
            <person name="Arteaga-Vazquez M.A."/>
            <person name="Balasubrmanian S."/>
            <person name="Barry K."/>
            <person name="Bauer D."/>
            <person name="Boehm C.R."/>
            <person name="Briginshaw L."/>
            <person name="Caballero-Perez J."/>
            <person name="Catarino B."/>
            <person name="Chen F."/>
            <person name="Chiyoda S."/>
            <person name="Chovatia M."/>
            <person name="Davies K.M."/>
            <person name="Delmans M."/>
            <person name="Demura T."/>
            <person name="Dierschke T."/>
            <person name="Dolan L."/>
            <person name="Dorantes-Acosta A.E."/>
            <person name="Eklund D.M."/>
            <person name="Florent S.N."/>
            <person name="Flores-Sandoval E."/>
            <person name="Fujiyama A."/>
            <person name="Fukuzawa H."/>
            <person name="Galik B."/>
            <person name="Grimanelli D."/>
            <person name="Grimwood J."/>
            <person name="Grossniklaus U."/>
            <person name="Hamada T."/>
            <person name="Haseloff J."/>
            <person name="Hetherington A.J."/>
            <person name="Higo A."/>
            <person name="Hirakawa Y."/>
            <person name="Hundley H.N."/>
            <person name="Ikeda Y."/>
            <person name="Inoue K."/>
            <person name="Inoue S.I."/>
            <person name="Ishida S."/>
            <person name="Jia Q."/>
            <person name="Kakita M."/>
            <person name="Kanazawa T."/>
            <person name="Kawai Y."/>
            <person name="Kawashima T."/>
            <person name="Kennedy M."/>
            <person name="Kinose K."/>
            <person name="Kinoshita T."/>
            <person name="Kohara Y."/>
            <person name="Koide E."/>
            <person name="Komatsu K."/>
            <person name="Kopischke S."/>
            <person name="Kubo M."/>
            <person name="Kyozuka J."/>
            <person name="Lagercrantz U."/>
            <person name="Lin S.S."/>
            <person name="Lindquist E."/>
            <person name="Lipzen A.M."/>
            <person name="Lu C.W."/>
            <person name="De Luna E."/>
            <person name="Martienssen R.A."/>
            <person name="Minamino N."/>
            <person name="Mizutani M."/>
            <person name="Mizutani M."/>
            <person name="Mochizuki N."/>
            <person name="Monte I."/>
            <person name="Mosher R."/>
            <person name="Nagasaki H."/>
            <person name="Nakagami H."/>
            <person name="Naramoto S."/>
            <person name="Nishitani K."/>
            <person name="Ohtani M."/>
            <person name="Okamoto T."/>
            <person name="Okumura M."/>
            <person name="Phillips J."/>
            <person name="Pollak B."/>
            <person name="Reinders A."/>
            <person name="Rovekamp M."/>
            <person name="Sano R."/>
            <person name="Sawa S."/>
            <person name="Schmid M.W."/>
            <person name="Shirakawa M."/>
            <person name="Solano R."/>
            <person name="Spunde A."/>
            <person name="Suetsugu N."/>
            <person name="Sugano S."/>
            <person name="Sugiyama A."/>
            <person name="Sun R."/>
            <person name="Suzuki Y."/>
            <person name="Takenaka M."/>
            <person name="Takezawa D."/>
            <person name="Tomogane H."/>
            <person name="Tsuzuki M."/>
            <person name="Ueda T."/>
            <person name="Umeda M."/>
            <person name="Ward J.M."/>
            <person name="Watanabe Y."/>
            <person name="Yazaki K."/>
            <person name="Yokoyama R."/>
            <person name="Yoshitake Y."/>
            <person name="Yotsui I."/>
            <person name="Zachgo S."/>
            <person name="Schmutz J."/>
        </authorList>
    </citation>
    <scope>NUCLEOTIDE SEQUENCE [LARGE SCALE GENOMIC DNA]</scope>
    <source>
        <strain evidence="3">Tak-1</strain>
    </source>
</reference>
<protein>
    <submittedName>
        <fullName evidence="2">Uncharacterized protein</fullName>
    </submittedName>
</protein>
<gene>
    <name evidence="2" type="ORF">MARPO_0010s0096</name>
</gene>
<dbReference type="SUPFAM" id="SSF53098">
    <property type="entry name" value="Ribonuclease H-like"/>
    <property type="match status" value="1"/>
</dbReference>
<evidence type="ECO:0000313" key="2">
    <source>
        <dbReference type="EMBL" id="PTQ46701.1"/>
    </source>
</evidence>
<dbReference type="EMBL" id="KZ772682">
    <property type="protein sequence ID" value="PTQ46701.1"/>
    <property type="molecule type" value="Genomic_DNA"/>
</dbReference>
<evidence type="ECO:0000313" key="3">
    <source>
        <dbReference type="Proteomes" id="UP000244005"/>
    </source>
</evidence>
<accession>A0A2R6XKU6</accession>
<sequence>MSDDDAPSIGDNEDAAFSELDVIDLADDDNGVLSDQDGADRIDDSGDGGDEVAAEVSIVKERIAEFMNSPRLPSNIAGATIKKASRTGTSLLNQCGIRILDANGCEYFMCLLDRCYNVSAPLVIKCTKKSTSNATKHLKTKHGVESSKTHFENRRVAALAEQMDLSSDAFLQDPLEQSIPYNAFKTDRWRLLAKQLPVGPGGLKSINMQKHHVEMYETVKRTIVSEIAEARRYYTIPFMSLNLDLIKSKTSNEKYLALRVCFNTRRQANIGYNLAVRRFAPTTDERLAEKASAVLDQWSQGVLFEFGIEVRRDVLTSVSDSGVDVKRTLQVLMDTWWEWCISHLSHLALTDAFGTAIDLVASKNALARVFFRTIKKVIESVNKSEYLQGAFEAAMIDKFSVYLKLLKAPQHRLSATALVLERLLLCWDPLKLAYYNCRRLFPLTDEDQVQCLEFYSIIEPVRVVQ</sequence>
<dbReference type="InterPro" id="IPR012337">
    <property type="entry name" value="RNaseH-like_sf"/>
</dbReference>
<dbReference type="Proteomes" id="UP000244005">
    <property type="component" value="Unassembled WGS sequence"/>
</dbReference>
<organism evidence="2 3">
    <name type="scientific">Marchantia polymorpha</name>
    <name type="common">Common liverwort</name>
    <name type="synonym">Marchantia aquatica</name>
    <dbReference type="NCBI Taxonomy" id="3197"/>
    <lineage>
        <taxon>Eukaryota</taxon>
        <taxon>Viridiplantae</taxon>
        <taxon>Streptophyta</taxon>
        <taxon>Embryophyta</taxon>
        <taxon>Marchantiophyta</taxon>
        <taxon>Marchantiopsida</taxon>
        <taxon>Marchantiidae</taxon>
        <taxon>Marchantiales</taxon>
        <taxon>Marchantiaceae</taxon>
        <taxon>Marchantia</taxon>
    </lineage>
</organism>
<proteinExistence type="predicted"/>